<dbReference type="InParanoid" id="A0A096P800"/>
<proteinExistence type="predicted"/>
<comment type="caution">
    <text evidence="2">The sequence shown here is derived from an EMBL/GenBank/DDBJ whole genome shotgun (WGS) entry which is preliminary data.</text>
</comment>
<dbReference type="Proteomes" id="UP000009170">
    <property type="component" value="Unassembled WGS sequence"/>
</dbReference>
<feature type="region of interest" description="Disordered" evidence="1">
    <location>
        <begin position="1"/>
        <end position="21"/>
    </location>
</feature>
<accession>A0A096P800</accession>
<dbReference type="STRING" id="70448.A0A096P800"/>
<keyword evidence="3" id="KW-1185">Reference proteome</keyword>
<protein>
    <submittedName>
        <fullName evidence="2">Unnamed product</fullName>
    </submittedName>
</protein>
<sequence>MAPKKAPASRPSAKAAVREQREQIKRQLGTIEKTADGRNAVASLFDAALGLDLWLSANKKSFPADAVRQKCERLGEIMRLACAGTLHAEDAYWELAGLYIIVNREASKEELKLERPEFIFPDRMLPALCEDDVISAEDLREILGCELTAEALEAKVLEFEADRARKMEEDG</sequence>
<dbReference type="AlphaFoldDB" id="A0A096P800"/>
<name>A0A096P800_OSTTA</name>
<evidence type="ECO:0000256" key="1">
    <source>
        <dbReference type="SAM" id="MobiDB-lite"/>
    </source>
</evidence>
<organism evidence="2 3">
    <name type="scientific">Ostreococcus tauri</name>
    <name type="common">Marine green alga</name>
    <dbReference type="NCBI Taxonomy" id="70448"/>
    <lineage>
        <taxon>Eukaryota</taxon>
        <taxon>Viridiplantae</taxon>
        <taxon>Chlorophyta</taxon>
        <taxon>Mamiellophyceae</taxon>
        <taxon>Mamiellales</taxon>
        <taxon>Bathycoccaceae</taxon>
        <taxon>Ostreococcus</taxon>
    </lineage>
</organism>
<dbReference type="EMBL" id="CAID01000016">
    <property type="protein sequence ID" value="CEG00322.1"/>
    <property type="molecule type" value="Genomic_DNA"/>
</dbReference>
<dbReference type="KEGG" id="ota:OT_ostta16g01080"/>
<feature type="compositionally biased region" description="Low complexity" evidence="1">
    <location>
        <begin position="1"/>
        <end position="15"/>
    </location>
</feature>
<dbReference type="OrthoDB" id="10428249at2759"/>
<evidence type="ECO:0000313" key="2">
    <source>
        <dbReference type="EMBL" id="CEG00322.1"/>
    </source>
</evidence>
<gene>
    <name evidence="2" type="ORF">OT_ostta16g01080</name>
</gene>
<dbReference type="RefSeq" id="XP_022840318.1">
    <property type="nucleotide sequence ID" value="XM_022985447.1"/>
</dbReference>
<dbReference type="GeneID" id="9830930"/>
<reference evidence="3" key="1">
    <citation type="journal article" date="2006" name="Proc. Natl. Acad. Sci. U.S.A.">
        <title>Genome analysis of the smallest free-living eukaryote Ostreococcus tauri unveils many unique features.</title>
        <authorList>
            <person name="Derelle E."/>
            <person name="Ferraz C."/>
            <person name="Rombauts S."/>
            <person name="Rouze P."/>
            <person name="Worden A.Z."/>
            <person name="Robbens S."/>
            <person name="Partensky F."/>
            <person name="Degroeve S."/>
            <person name="Echeynie S."/>
            <person name="Cooke R."/>
            <person name="Saeys Y."/>
            <person name="Wuyts J."/>
            <person name="Jabbari K."/>
            <person name="Bowler C."/>
            <person name="Panaud O."/>
            <person name="Piegu B."/>
            <person name="Ball S.G."/>
            <person name="Ral J.-P."/>
            <person name="Bouget F.-Y."/>
            <person name="Piganeau G."/>
            <person name="De Baets B."/>
            <person name="Picard A."/>
            <person name="Delseny M."/>
            <person name="Demaille J."/>
            <person name="Van de Peer Y."/>
            <person name="Moreau H."/>
        </authorList>
    </citation>
    <scope>NUCLEOTIDE SEQUENCE [LARGE SCALE GENOMIC DNA]</scope>
    <source>
        <strain evidence="3">OTTH 0595 / CCAP 157/2 / RCC745</strain>
    </source>
</reference>
<evidence type="ECO:0000313" key="3">
    <source>
        <dbReference type="Proteomes" id="UP000009170"/>
    </source>
</evidence>
<reference evidence="2 3" key="2">
    <citation type="journal article" date="2014" name="BMC Genomics">
        <title>An improved genome of the model marine alga Ostreococcus tauri unfolds by assessing Illumina de novo assemblies.</title>
        <authorList>
            <person name="Blanc-Mathieu R."/>
            <person name="Verhelst B."/>
            <person name="Derelle E."/>
            <person name="Rombauts S."/>
            <person name="Bouget F.Y."/>
            <person name="Carre I."/>
            <person name="Chateau A."/>
            <person name="Eyre-Walker A."/>
            <person name="Grimsley N."/>
            <person name="Moreau H."/>
            <person name="Piegu B."/>
            <person name="Rivals E."/>
            <person name="Schackwitz W."/>
            <person name="Van de Peer Y."/>
            <person name="Piganeau G."/>
        </authorList>
    </citation>
    <scope>NUCLEOTIDE SEQUENCE [LARGE SCALE GENOMIC DNA]</scope>
    <source>
        <strain evidence="3">OTTH 0595 / CCAP 157/2 / RCC745</strain>
    </source>
</reference>